<evidence type="ECO:0000256" key="2">
    <source>
        <dbReference type="SAM" id="MobiDB-lite"/>
    </source>
</evidence>
<feature type="compositionally biased region" description="Polar residues" evidence="2">
    <location>
        <begin position="172"/>
        <end position="181"/>
    </location>
</feature>
<sequence>MATTELEAILAESSSDDELSQTALSFPGLSVDEILREDEESEEHNHNDGLELDELDDAYSANDLAMLQQILREDEEEDVIDDDDILNLNDAESSLGSGGPQFSTASSTPCIPTSSKAVHTNSEVDDTSSTFRDDVSHDISSTSKEKLKTSFSATSLSTSPAPLPSAAAPSSNSMANDSTGITKEAPKLWRGERLASALERESRLLRTEVSSATTSPLQIKRRARARELVRARPPDIEEETNKPSVNNKLSRRAAVAGRGVARLELLASISKQLNKNAQYSSHGPGVATCCGVGAKFVAVGTSRGLALVFDHFEEVRRVLGSASERRTATAVDVRDGFVACGHQDGTVQVWDVVKGSSLTKKAIAVSGDVDDDTINSAGCSIRQLRFYNASTNSSDQSLGLVAIDASGVVTKISLTKPKIWAALYTAEMECLLDESANVQPGCLTRQGSTLAFSSAVASFVVTMTPTVKIAHKWPVSTDLISNKPLVVVALDPLYELRLCRGAGNMIDFFHGDIEQSKYEPLYIIPQAGGIVALEWLCDEKQDTTMILAFCADGSARVMDVVRGVQIVAIDMASRPMADVRAAEGCVYIVSARELAKIKLQTAPQRVDALIDAGEWLEALALALDDQHISLESKLDLLQRYVSLAVDNAPVNSNNTINKTSSSLVDLAKSHFQMLAGVCVEFCVETKRLDVLFSEIFAAFDSLDRADVFLDVLEPYVLSRKLSSLAPQVMAKFVAHFEARGALVAVERSILKLEVTGLDFNMITSLLKTHRLYTALFRVFSCGLDDFVTPLEILLSDARRLVSVKEEQQAVRYMLDKAILYVRYCLDGLSFPSGEIMDDEQRVFRLRIEIVLFLLQQNVLDINCDNGFAHLRLLAKHGDGVAVLDLLTVALRDKDVCYPLDDEEEVGLNPYDGRRAQEISFSANNLPKAPTARTYLRATASVFHDDTEMWKTHAIQERMVEFVAGFAVAKIFRSVPRPLRVAVIEHIIRFPKPALSLPEVLRALEALSDVAYLLDVASARPRAGLEIQRFEAEALAYRSEDIDVAAQALASTLQRYLTLAPEDEALAEFEDMFTFSLGLFSNLLTKFAVVPEALASAWLQRLSEFARRDARNTAKVLLLLFNSTDRNCIDGALFQLGGNQQSEDQATQFALLDALLVAHNEQQSAAEKNDLVETVPSLLSPELEALYVELLAVHAPERMYAYLSSHEGGYSIERCLELCREHGIADATAYLLEQTGDSVGALKLMLGTLRDRFEDLRRALRAANRDGRFSVNKHRSGLLNLKKYGLFDDENDSEHKSDDDEDDDDIVMHGEDSGTAKGDLSARSTYRTTNSVSKLRAGRDAVERLPEGRAATATLDAAVRLCRRHSAVSAGGRDEAWFATLDQLLEAKRALQLSHELPSNEMLMHAMLDDMVRRALSAMSEYLSLADIVSKILDDHADSNLGDFRGVIISTLQSTKLDLRIYEDLLQLARKDTATAREQYADKSHRARIIFSTNNTFSAHDTLIVQRSTGNNEWSATVQKSSSAVEETKNLEYEQFQRRQRALASIADLGDLDPITTQSQQKNTIPSSPVDQPVTVRVPGMLEHRAKFFGALPASEAPVAVIDDALEQRSYQINSRRPPQQHHYPR</sequence>
<dbReference type="GO" id="GO:0005770">
    <property type="term" value="C:late endosome"/>
    <property type="evidence" value="ECO:0007669"/>
    <property type="project" value="TreeGrafter"/>
</dbReference>
<dbReference type="GO" id="GO:0006623">
    <property type="term" value="P:protein targeting to vacuole"/>
    <property type="evidence" value="ECO:0007669"/>
    <property type="project" value="InterPro"/>
</dbReference>
<dbReference type="GO" id="GO:0030897">
    <property type="term" value="C:HOPS complex"/>
    <property type="evidence" value="ECO:0007669"/>
    <property type="project" value="TreeGrafter"/>
</dbReference>
<feature type="compositionally biased region" description="Basic and acidic residues" evidence="2">
    <location>
        <begin position="131"/>
        <end position="148"/>
    </location>
</feature>
<dbReference type="InterPro" id="IPR015943">
    <property type="entry name" value="WD40/YVTN_repeat-like_dom_sf"/>
</dbReference>
<protein>
    <recommendedName>
        <fullName evidence="3">Vacuolar protein sorting-associated protein 8 central domain-containing protein</fullName>
    </recommendedName>
</protein>
<accession>A0A7S3JS28</accession>
<dbReference type="PANTHER" id="PTHR12616">
    <property type="entry name" value="VACUOLAR PROTEIN SORTING VPS41"/>
    <property type="match status" value="1"/>
</dbReference>
<dbReference type="Gene3D" id="2.130.10.10">
    <property type="entry name" value="YVTN repeat-like/Quinoprotein amine dehydrogenase"/>
    <property type="match status" value="1"/>
</dbReference>
<gene>
    <name evidence="4" type="ORF">ALAG00032_LOCUS3809</name>
</gene>
<dbReference type="Pfam" id="PF12816">
    <property type="entry name" value="TPR_Vps8"/>
    <property type="match status" value="1"/>
</dbReference>
<feature type="region of interest" description="Disordered" evidence="2">
    <location>
        <begin position="36"/>
        <end position="57"/>
    </location>
</feature>
<dbReference type="InterPro" id="IPR025941">
    <property type="entry name" value="Vps8_central_dom"/>
</dbReference>
<dbReference type="InterPro" id="IPR045111">
    <property type="entry name" value="Vps41/Vps8"/>
</dbReference>
<reference evidence="4" key="1">
    <citation type="submission" date="2021-01" db="EMBL/GenBank/DDBJ databases">
        <authorList>
            <person name="Corre E."/>
            <person name="Pelletier E."/>
            <person name="Niang G."/>
            <person name="Scheremetjew M."/>
            <person name="Finn R."/>
            <person name="Kale V."/>
            <person name="Holt S."/>
            <person name="Cochrane G."/>
            <person name="Meng A."/>
            <person name="Brown T."/>
            <person name="Cohen L."/>
        </authorList>
    </citation>
    <scope>NUCLEOTIDE SEQUENCE</scope>
    <source>
        <strain evidence="4">CCMP1510</strain>
    </source>
</reference>
<feature type="compositionally biased region" description="Polar residues" evidence="2">
    <location>
        <begin position="91"/>
        <end position="121"/>
    </location>
</feature>
<name>A0A7S3JS28_9STRA</name>
<comment type="similarity">
    <text evidence="1">Belongs to the VPS8 family.</text>
</comment>
<dbReference type="EMBL" id="HBIJ01005390">
    <property type="protein sequence ID" value="CAE0363068.1"/>
    <property type="molecule type" value="Transcribed_RNA"/>
</dbReference>
<dbReference type="InterPro" id="IPR036322">
    <property type="entry name" value="WD40_repeat_dom_sf"/>
</dbReference>
<feature type="region of interest" description="Disordered" evidence="2">
    <location>
        <begin position="1"/>
        <end position="22"/>
    </location>
</feature>
<evidence type="ECO:0000313" key="4">
    <source>
        <dbReference type="EMBL" id="CAE0363068.1"/>
    </source>
</evidence>
<feature type="domain" description="Vacuolar protein sorting-associated protein 8 central" evidence="3">
    <location>
        <begin position="707"/>
        <end position="860"/>
    </location>
</feature>
<dbReference type="GO" id="GO:0034058">
    <property type="term" value="P:endosomal vesicle fusion"/>
    <property type="evidence" value="ECO:0007669"/>
    <property type="project" value="TreeGrafter"/>
</dbReference>
<proteinExistence type="inferred from homology"/>
<dbReference type="SUPFAM" id="SSF50978">
    <property type="entry name" value="WD40 repeat-like"/>
    <property type="match status" value="1"/>
</dbReference>
<evidence type="ECO:0000259" key="3">
    <source>
        <dbReference type="Pfam" id="PF12816"/>
    </source>
</evidence>
<evidence type="ECO:0000256" key="1">
    <source>
        <dbReference type="ARBA" id="ARBA00009422"/>
    </source>
</evidence>
<organism evidence="4">
    <name type="scientific">Aureoumbra lagunensis</name>
    <dbReference type="NCBI Taxonomy" id="44058"/>
    <lineage>
        <taxon>Eukaryota</taxon>
        <taxon>Sar</taxon>
        <taxon>Stramenopiles</taxon>
        <taxon>Ochrophyta</taxon>
        <taxon>Pelagophyceae</taxon>
        <taxon>Pelagomonadales</taxon>
        <taxon>Aureoumbra</taxon>
    </lineage>
</organism>
<dbReference type="Pfam" id="PF23410">
    <property type="entry name" value="Beta-prop_VPS8"/>
    <property type="match status" value="1"/>
</dbReference>
<feature type="region of interest" description="Disordered" evidence="2">
    <location>
        <begin position="90"/>
        <end position="188"/>
    </location>
</feature>
<feature type="compositionally biased region" description="Low complexity" evidence="2">
    <location>
        <begin position="152"/>
        <end position="171"/>
    </location>
</feature>
<feature type="region of interest" description="Disordered" evidence="2">
    <location>
        <begin position="1289"/>
        <end position="1322"/>
    </location>
</feature>
<dbReference type="PANTHER" id="PTHR12616:SF8">
    <property type="entry name" value="VACUOLAR PROTEIN SORTING-ASSOCIATED PROTEIN 8 HOMOLOG"/>
    <property type="match status" value="1"/>
</dbReference>